<accession>A0ABZ1E3M3</accession>
<gene>
    <name evidence="10" type="ORF">RPE78_15745</name>
</gene>
<keyword evidence="4" id="KW-0418">Kinase</keyword>
<dbReference type="Proteomes" id="UP001623290">
    <property type="component" value="Plasmid unnamed1"/>
</dbReference>
<evidence type="ECO:0000256" key="5">
    <source>
        <dbReference type="ARBA" id="ARBA00036820"/>
    </source>
</evidence>
<geneLocation type="plasmid" evidence="10 11">
    <name>unnamed1</name>
</geneLocation>
<evidence type="ECO:0000256" key="6">
    <source>
        <dbReference type="ARBA" id="ARBA00037368"/>
    </source>
</evidence>
<name>A0ABZ1E3M3_9RHOB</name>
<evidence type="ECO:0000256" key="2">
    <source>
        <dbReference type="ARBA" id="ARBA00022490"/>
    </source>
</evidence>
<dbReference type="EC" id="2.7.1.81" evidence="7"/>
<dbReference type="EMBL" id="CP135444">
    <property type="protein sequence ID" value="WRY35290.1"/>
    <property type="molecule type" value="Genomic_DNA"/>
</dbReference>
<evidence type="ECO:0000256" key="1">
    <source>
        <dbReference type="ARBA" id="ARBA00004496"/>
    </source>
</evidence>
<comment type="catalytic activity">
    <reaction evidence="5">
        <text>(5R)-5-hydroxy-L-lysine + GTP = (5R)-5-phosphooxy-L-lysine + GDP + H(+)</text>
        <dbReference type="Rhea" id="RHEA:19049"/>
        <dbReference type="ChEBI" id="CHEBI:15378"/>
        <dbReference type="ChEBI" id="CHEBI:37565"/>
        <dbReference type="ChEBI" id="CHEBI:57882"/>
        <dbReference type="ChEBI" id="CHEBI:58189"/>
        <dbReference type="ChEBI" id="CHEBI:58357"/>
        <dbReference type="EC" id="2.7.1.81"/>
    </reaction>
</comment>
<keyword evidence="11" id="KW-1185">Reference proteome</keyword>
<comment type="subcellular location">
    <subcellularLocation>
        <location evidence="1">Cytoplasm</location>
    </subcellularLocation>
</comment>
<dbReference type="PANTHER" id="PTHR21064:SF1">
    <property type="entry name" value="HYDROXYLYSINE KINASE"/>
    <property type="match status" value="1"/>
</dbReference>
<dbReference type="PANTHER" id="PTHR21064">
    <property type="entry name" value="AMINOGLYCOSIDE PHOSPHOTRANSFERASE DOMAIN-CONTAINING PROTEIN-RELATED"/>
    <property type="match status" value="1"/>
</dbReference>
<evidence type="ECO:0000256" key="4">
    <source>
        <dbReference type="ARBA" id="ARBA00022777"/>
    </source>
</evidence>
<dbReference type="InterPro" id="IPR011009">
    <property type="entry name" value="Kinase-like_dom_sf"/>
</dbReference>
<sequence length="354" mass="38953">MTDLKDALAFAGQGGLATRFTRIGPEEAAALCQQTYGISGRVKRLETEKDDTYLISAPDARYILKIANPDEAQAELDLQNAVLDHLAVHFARPAPRLIRAISGEGMLREPASGRFYRLLSFVEGTPLDMMDLAPETLPEIGRVLGELRLALAGFTHPAQNRELVWDVQHVMRLRPLLAEVSLPPEHHALAGEAFARLAEVAHRIPRLARQVVHNDFYASNIVADPETGRLTGVIDFGDVVESAVAIDLAVALMGQILTDFTPDQDIFAPAYPVLAGYLEVAPIAKTDLAMVPHMVMARVLVRAVMTQYRAALMPENAPYILRKAAPSWAQLQWFLARPTAEVEDILRAPLRSFS</sequence>
<evidence type="ECO:0000313" key="10">
    <source>
        <dbReference type="EMBL" id="WRY35290.1"/>
    </source>
</evidence>
<protein>
    <recommendedName>
        <fullName evidence="8">Hydroxylysine kinase</fullName>
        <ecNumber evidence="7">2.7.1.81</ecNumber>
    </recommendedName>
</protein>
<dbReference type="InterPro" id="IPR002575">
    <property type="entry name" value="Aminoglycoside_PTrfase"/>
</dbReference>
<evidence type="ECO:0000256" key="7">
    <source>
        <dbReference type="ARBA" id="ARBA00038873"/>
    </source>
</evidence>
<dbReference type="SUPFAM" id="SSF56112">
    <property type="entry name" value="Protein kinase-like (PK-like)"/>
    <property type="match status" value="1"/>
</dbReference>
<evidence type="ECO:0000259" key="9">
    <source>
        <dbReference type="Pfam" id="PF01636"/>
    </source>
</evidence>
<reference evidence="10 11" key="1">
    <citation type="submission" date="2023-09" db="EMBL/GenBank/DDBJ databases">
        <title>Thioclava shenzhenensis sp. nov., a multidrug resistant bacteria-antagonizing species isolated from coastal seawater.</title>
        <authorList>
            <person name="Long M."/>
        </authorList>
    </citation>
    <scope>NUCLEOTIDE SEQUENCE [LARGE SCALE GENOMIC DNA]</scope>
    <source>
        <strain evidence="10 11">FTW29</strain>
        <plasmid evidence="10 11">unnamed1</plasmid>
    </source>
</reference>
<organism evidence="10 11">
    <name type="scientific">Thioclava litoralis</name>
    <dbReference type="NCBI Taxonomy" id="3076557"/>
    <lineage>
        <taxon>Bacteria</taxon>
        <taxon>Pseudomonadati</taxon>
        <taxon>Pseudomonadota</taxon>
        <taxon>Alphaproteobacteria</taxon>
        <taxon>Rhodobacterales</taxon>
        <taxon>Paracoccaceae</taxon>
        <taxon>Thioclava</taxon>
    </lineage>
</organism>
<dbReference type="RefSeq" id="WP_330647062.1">
    <property type="nucleotide sequence ID" value="NZ_CP135444.1"/>
</dbReference>
<dbReference type="InterPro" id="IPR050249">
    <property type="entry name" value="Pseudomonas-type_ThrB"/>
</dbReference>
<comment type="function">
    <text evidence="6">Catalyzes the GTP-dependent phosphorylation of 5-hydroxy-L-lysine.</text>
</comment>
<feature type="domain" description="Aminoglycoside phosphotransferase" evidence="9">
    <location>
        <begin position="50"/>
        <end position="261"/>
    </location>
</feature>
<proteinExistence type="predicted"/>
<evidence type="ECO:0000256" key="3">
    <source>
        <dbReference type="ARBA" id="ARBA00022679"/>
    </source>
</evidence>
<keyword evidence="2" id="KW-0963">Cytoplasm</keyword>
<dbReference type="Pfam" id="PF01636">
    <property type="entry name" value="APH"/>
    <property type="match status" value="1"/>
</dbReference>
<keyword evidence="3" id="KW-0808">Transferase</keyword>
<keyword evidence="10" id="KW-0614">Plasmid</keyword>
<evidence type="ECO:0000256" key="8">
    <source>
        <dbReference type="ARBA" id="ARBA00040505"/>
    </source>
</evidence>
<dbReference type="Gene3D" id="3.90.1200.10">
    <property type="match status" value="1"/>
</dbReference>
<evidence type="ECO:0000313" key="11">
    <source>
        <dbReference type="Proteomes" id="UP001623290"/>
    </source>
</evidence>